<dbReference type="GO" id="GO:0035658">
    <property type="term" value="C:Mon1-Ccz1 complex"/>
    <property type="evidence" value="ECO:0007669"/>
    <property type="project" value="InterPro"/>
</dbReference>
<dbReference type="AlphaFoldDB" id="A0AAV7Z110"/>
<proteinExistence type="inferred from homology"/>
<dbReference type="GO" id="GO:0016192">
    <property type="term" value="P:vesicle-mediated transport"/>
    <property type="evidence" value="ECO:0007669"/>
    <property type="project" value="InterPro"/>
</dbReference>
<dbReference type="InterPro" id="IPR013176">
    <property type="entry name" value="Ccz1"/>
</dbReference>
<accession>A0AAV7Z110</accession>
<protein>
    <submittedName>
        <fullName evidence="3">Vacuolar fusion protein ccz1 homolog-related</fullName>
    </submittedName>
</protein>
<gene>
    <name evidence="3" type="ORF">M0812_17812</name>
</gene>
<name>A0AAV7Z110_9EUKA</name>
<dbReference type="InterPro" id="IPR043987">
    <property type="entry name" value="CCZ1/INTU/HSP4_longin_1"/>
</dbReference>
<evidence type="ECO:0000256" key="1">
    <source>
        <dbReference type="ARBA" id="ARBA00005352"/>
    </source>
</evidence>
<sequence>MDHSPITFSSFFVFNSSLSKTDNDEENKIICYLPESELLNTKMSHIGLSEGLILFTSAFSVKRPCEVLTLKKKKQVFYECEKGFWMSISVNLSPPRIQNLKNDEKKKGYISDSKLLKILKRCYRLFVLFHGTFERIIELKGIENLRIVLREFARNYIDFIKFSEDSLNKEFLKEIPGMYNKAIEPDLMIDLSCFLASLEEKHDEIYGSMMIHNYSVAVSTMKREQTLLLSDFFQYIYYPARDDEELFLKSSTFEIDNDYLPNTIQFEEHLLTSEIKIIFGLKIFPKNKSPIQFNCPSIHFNTDNGEKKEQRDLMMVVFEIGQLSFILIINKQLAFQKNWYKSFIEENSKKIETLSTRLNENENKKFNYPLLIYDISSKSIKINSLSIMDETELIKNQKNDLINNLNILFNDVEVSKSSFKEIILTDKNLNLIYLQKQISQILVFVSLNKSMNFSEILSQIEIKIKNFKKNKFLFSQIY</sequence>
<comment type="similarity">
    <text evidence="1">Belongs to the CCZ1 family.</text>
</comment>
<evidence type="ECO:0000313" key="3">
    <source>
        <dbReference type="EMBL" id="KAJ3435773.1"/>
    </source>
</evidence>
<evidence type="ECO:0000259" key="2">
    <source>
        <dbReference type="Pfam" id="PF19031"/>
    </source>
</evidence>
<organism evidence="3 4">
    <name type="scientific">Anaeramoeba flamelloides</name>
    <dbReference type="NCBI Taxonomy" id="1746091"/>
    <lineage>
        <taxon>Eukaryota</taxon>
        <taxon>Metamonada</taxon>
        <taxon>Anaeramoebidae</taxon>
        <taxon>Anaeramoeba</taxon>
    </lineage>
</organism>
<dbReference type="Pfam" id="PF19031">
    <property type="entry name" value="Intu_longin_1"/>
    <property type="match status" value="1"/>
</dbReference>
<comment type="caution">
    <text evidence="3">The sequence shown here is derived from an EMBL/GenBank/DDBJ whole genome shotgun (WGS) entry which is preliminary data.</text>
</comment>
<dbReference type="Proteomes" id="UP001146793">
    <property type="component" value="Unassembled WGS sequence"/>
</dbReference>
<dbReference type="PANTHER" id="PTHR13056:SF0">
    <property type="entry name" value="VACUOLAR FUSION PROTEIN CCZ1 HOMOLOG-RELATED"/>
    <property type="match status" value="1"/>
</dbReference>
<reference evidence="3" key="1">
    <citation type="submission" date="2022-08" db="EMBL/GenBank/DDBJ databases">
        <title>Novel sulphate-reducing endosymbionts in the free-living metamonad Anaeramoeba.</title>
        <authorList>
            <person name="Jerlstrom-Hultqvist J."/>
            <person name="Cepicka I."/>
            <person name="Gallot-Lavallee L."/>
            <person name="Salas-Leiva D."/>
            <person name="Curtis B.A."/>
            <person name="Zahonova K."/>
            <person name="Pipaliya S."/>
            <person name="Dacks J."/>
            <person name="Roger A.J."/>
        </authorList>
    </citation>
    <scope>NUCLEOTIDE SEQUENCE</scope>
    <source>
        <strain evidence="3">Busselton2</strain>
    </source>
</reference>
<evidence type="ECO:0000313" key="4">
    <source>
        <dbReference type="Proteomes" id="UP001146793"/>
    </source>
</evidence>
<dbReference type="EMBL" id="JANTQA010000036">
    <property type="protein sequence ID" value="KAJ3435773.1"/>
    <property type="molecule type" value="Genomic_DNA"/>
</dbReference>
<dbReference type="PANTHER" id="PTHR13056">
    <property type="entry name" value="VACUOLAR FUSION PROTEIN CCZ1 HOMOLOG-RELATED"/>
    <property type="match status" value="1"/>
</dbReference>
<feature type="domain" description="CCZ1/INTU/HSP4 first Longin" evidence="2">
    <location>
        <begin position="10"/>
        <end position="131"/>
    </location>
</feature>